<dbReference type="GO" id="GO:0051087">
    <property type="term" value="F:protein-folding chaperone binding"/>
    <property type="evidence" value="ECO:0007669"/>
    <property type="project" value="InterPro"/>
</dbReference>
<evidence type="ECO:0000256" key="1">
    <source>
        <dbReference type="ARBA" id="ARBA00023186"/>
    </source>
</evidence>
<dbReference type="InterPro" id="IPR036386">
    <property type="entry name" value="HscB_C_sf"/>
</dbReference>
<evidence type="ECO:0000313" key="3">
    <source>
        <dbReference type="EMBL" id="KAF9763506.1"/>
    </source>
</evidence>
<name>A0A9P6H1K6_9MICR</name>
<dbReference type="OrthoDB" id="445556at2759"/>
<dbReference type="PANTHER" id="PTHR14021:SF15">
    <property type="entry name" value="IRON-SULFUR CLUSTER CO-CHAPERONE PROTEIN HSCB"/>
    <property type="match status" value="1"/>
</dbReference>
<reference evidence="3 4" key="1">
    <citation type="journal article" date="2020" name="Genome Biol. Evol.">
        <title>Comparative genomics of strictly vertically transmitted, feminizing microsporidia endosymbionts of amphipod crustaceans.</title>
        <authorList>
            <person name="Cormier A."/>
            <person name="Chebbi M.A."/>
            <person name="Giraud I."/>
            <person name="Wattier R."/>
            <person name="Teixeira M."/>
            <person name="Gilbert C."/>
            <person name="Rigaud T."/>
            <person name="Cordaux R."/>
        </authorList>
    </citation>
    <scope>NUCLEOTIDE SEQUENCE [LARGE SCALE GENOMIC DNA]</scope>
    <source>
        <strain evidence="3 4">Ou3-Ou53</strain>
    </source>
</reference>
<sequence>MHPPGKNLFELFCIKPHFHINKHDLKNKYFELARIHHPDISGDPTAFKKLTQAYSILSDDLKRAMYLNKHIVDTVDSDFLYQILEIEEQIDSEVNTKQINDLLSDLINNCKKNYKDVKYLSKWVYYERLLKKLKEKKADQEISKFM</sequence>
<dbReference type="PROSITE" id="PS00636">
    <property type="entry name" value="DNAJ_1"/>
    <property type="match status" value="1"/>
</dbReference>
<dbReference type="Proteomes" id="UP000740883">
    <property type="component" value="Unassembled WGS sequence"/>
</dbReference>
<evidence type="ECO:0000313" key="4">
    <source>
        <dbReference type="Proteomes" id="UP000740883"/>
    </source>
</evidence>
<dbReference type="GO" id="GO:0044571">
    <property type="term" value="P:[2Fe-2S] cluster assembly"/>
    <property type="evidence" value="ECO:0007669"/>
    <property type="project" value="InterPro"/>
</dbReference>
<dbReference type="InterPro" id="IPR018253">
    <property type="entry name" value="DnaJ_domain_CS"/>
</dbReference>
<dbReference type="PROSITE" id="PS50076">
    <property type="entry name" value="DNAJ_2"/>
    <property type="match status" value="1"/>
</dbReference>
<gene>
    <name evidence="3" type="primary">DJA8</name>
    <name evidence="3" type="ORF">NGRA_1220</name>
</gene>
<dbReference type="Gene3D" id="1.10.287.110">
    <property type="entry name" value="DnaJ domain"/>
    <property type="match status" value="1"/>
</dbReference>
<protein>
    <submittedName>
        <fullName evidence="3">Chaperone protein dnaJ A8, chloroplastic</fullName>
    </submittedName>
</protein>
<evidence type="ECO:0000259" key="2">
    <source>
        <dbReference type="PROSITE" id="PS50076"/>
    </source>
</evidence>
<feature type="domain" description="J" evidence="2">
    <location>
        <begin position="7"/>
        <end position="70"/>
    </location>
</feature>
<dbReference type="SUPFAM" id="SSF47144">
    <property type="entry name" value="HSC20 (HSCB), C-terminal oligomerisation domain"/>
    <property type="match status" value="1"/>
</dbReference>
<dbReference type="GO" id="GO:0005739">
    <property type="term" value="C:mitochondrion"/>
    <property type="evidence" value="ECO:0007669"/>
    <property type="project" value="TreeGrafter"/>
</dbReference>
<keyword evidence="4" id="KW-1185">Reference proteome</keyword>
<keyword evidence="1" id="KW-0143">Chaperone</keyword>
<dbReference type="AlphaFoldDB" id="A0A9P6H1K6"/>
<comment type="caution">
    <text evidence="3">The sequence shown here is derived from an EMBL/GenBank/DDBJ whole genome shotgun (WGS) entry which is preliminary data.</text>
</comment>
<dbReference type="InterPro" id="IPR036869">
    <property type="entry name" value="J_dom_sf"/>
</dbReference>
<dbReference type="GO" id="GO:0001671">
    <property type="term" value="F:ATPase activator activity"/>
    <property type="evidence" value="ECO:0007669"/>
    <property type="project" value="InterPro"/>
</dbReference>
<dbReference type="PANTHER" id="PTHR14021">
    <property type="entry name" value="IRON-SULFUR CLUSTER CO-CHAPERONE PROTEIN HSCB"/>
    <property type="match status" value="1"/>
</dbReference>
<proteinExistence type="predicted"/>
<organism evidence="3 4">
    <name type="scientific">Nosema granulosis</name>
    <dbReference type="NCBI Taxonomy" id="83296"/>
    <lineage>
        <taxon>Eukaryota</taxon>
        <taxon>Fungi</taxon>
        <taxon>Fungi incertae sedis</taxon>
        <taxon>Microsporidia</taxon>
        <taxon>Nosematidae</taxon>
        <taxon>Nosema</taxon>
    </lineage>
</organism>
<dbReference type="SMART" id="SM00271">
    <property type="entry name" value="DnaJ"/>
    <property type="match status" value="1"/>
</dbReference>
<dbReference type="SUPFAM" id="SSF46565">
    <property type="entry name" value="Chaperone J-domain"/>
    <property type="match status" value="1"/>
</dbReference>
<dbReference type="EMBL" id="SBJO01000071">
    <property type="protein sequence ID" value="KAF9763506.1"/>
    <property type="molecule type" value="Genomic_DNA"/>
</dbReference>
<dbReference type="InterPro" id="IPR001623">
    <property type="entry name" value="DnaJ_domain"/>
</dbReference>
<dbReference type="Pfam" id="PF00226">
    <property type="entry name" value="DnaJ"/>
    <property type="match status" value="1"/>
</dbReference>
<dbReference type="CDD" id="cd06257">
    <property type="entry name" value="DnaJ"/>
    <property type="match status" value="1"/>
</dbReference>
<dbReference type="InterPro" id="IPR004640">
    <property type="entry name" value="HscB"/>
</dbReference>
<dbReference type="GO" id="GO:0051259">
    <property type="term" value="P:protein complex oligomerization"/>
    <property type="evidence" value="ECO:0007669"/>
    <property type="project" value="InterPro"/>
</dbReference>
<accession>A0A9P6H1K6</accession>